<comment type="subcellular location">
    <subcellularLocation>
        <location evidence="1">Golgi apparatus</location>
        <location evidence="1">trans-Golgi network</location>
    </subcellularLocation>
</comment>
<sequence length="180" mass="20554">MLLMDEVLPEAGLRDFTFEAAHDVIKQYVAGRFSHLLLDISDALVKVHDNQKGVTEEEYPLQASLETNKRALIQGSMDALLDFRRVLDEDLEVLSRLTDLVIEWVQEGFQDFFRKLNDQFLVLSGKKYLVNQDLTFGEGMQGDKVLPELVLLLAQLSVFIEQNAITRITEARNWLIVTSV</sequence>
<accession>A0A2G3AKY9</accession>
<dbReference type="GO" id="GO:0007030">
    <property type="term" value="P:Golgi organization"/>
    <property type="evidence" value="ECO:0007669"/>
    <property type="project" value="UniProtKB-UniRule"/>
</dbReference>
<dbReference type="STRING" id="4072.A0A2G3AKY9"/>
<dbReference type="PANTHER" id="PTHR15954:SF5">
    <property type="entry name" value="VACUOLAR PROTEIN SORTING-ASSOCIATED PROTEIN 51 HOMOLOG"/>
    <property type="match status" value="1"/>
</dbReference>
<dbReference type="GO" id="GO:0015031">
    <property type="term" value="P:protein transport"/>
    <property type="evidence" value="ECO:0007669"/>
    <property type="project" value="UniProtKB-UniRule"/>
</dbReference>
<keyword evidence="1" id="KW-0333">Golgi apparatus</keyword>
<evidence type="ECO:0000313" key="3">
    <source>
        <dbReference type="Proteomes" id="UP000222542"/>
    </source>
</evidence>
<dbReference type="GO" id="GO:0000938">
    <property type="term" value="C:GARP complex"/>
    <property type="evidence" value="ECO:0007669"/>
    <property type="project" value="UniProtKB-UniRule"/>
</dbReference>
<protein>
    <recommendedName>
        <fullName evidence="1">Vacuolar protein sorting-associated protein 51 homolog</fullName>
    </recommendedName>
</protein>
<keyword evidence="1" id="KW-0653">Protein transport</keyword>
<proteinExistence type="inferred from homology"/>
<dbReference type="InterPro" id="IPR014812">
    <property type="entry name" value="Vps51"/>
</dbReference>
<dbReference type="Gramene" id="PHT94870">
    <property type="protein sequence ID" value="PHT94870"/>
    <property type="gene ID" value="T459_02752"/>
</dbReference>
<keyword evidence="1" id="KW-0445">Lipid transport</keyword>
<dbReference type="AlphaFoldDB" id="A0A2G3AKY9"/>
<dbReference type="Proteomes" id="UP000222542">
    <property type="component" value="Unassembled WGS sequence"/>
</dbReference>
<dbReference type="EMBL" id="AYRZ02000001">
    <property type="protein sequence ID" value="PHT94870.1"/>
    <property type="molecule type" value="Genomic_DNA"/>
</dbReference>
<keyword evidence="3" id="KW-1185">Reference proteome</keyword>
<gene>
    <name evidence="2" type="ORF">T459_02752</name>
</gene>
<organism evidence="2 3">
    <name type="scientific">Capsicum annuum</name>
    <name type="common">Capsicum pepper</name>
    <dbReference type="NCBI Taxonomy" id="4072"/>
    <lineage>
        <taxon>Eukaryota</taxon>
        <taxon>Viridiplantae</taxon>
        <taxon>Streptophyta</taxon>
        <taxon>Embryophyta</taxon>
        <taxon>Tracheophyta</taxon>
        <taxon>Spermatophyta</taxon>
        <taxon>Magnoliopsida</taxon>
        <taxon>eudicotyledons</taxon>
        <taxon>Gunneridae</taxon>
        <taxon>Pentapetalae</taxon>
        <taxon>asterids</taxon>
        <taxon>lamiids</taxon>
        <taxon>Solanales</taxon>
        <taxon>Solanaceae</taxon>
        <taxon>Solanoideae</taxon>
        <taxon>Capsiceae</taxon>
        <taxon>Capsicum</taxon>
    </lineage>
</organism>
<evidence type="ECO:0000256" key="1">
    <source>
        <dbReference type="RuleBase" id="RU368010"/>
    </source>
</evidence>
<comment type="similarity">
    <text evidence="1">Belongs to the VPS51 family.</text>
</comment>
<comment type="caution">
    <text evidence="2">The sequence shown here is derived from an EMBL/GenBank/DDBJ whole genome shotgun (WGS) entry which is preliminary data.</text>
</comment>
<name>A0A2G3AKY9_CAPAN</name>
<keyword evidence="1" id="KW-0813">Transport</keyword>
<dbReference type="PANTHER" id="PTHR15954">
    <property type="entry name" value="VACUOLAR PROTEIN SORTING-ASSOCIATED PROTEIN 51 HOMOLOG"/>
    <property type="match status" value="1"/>
</dbReference>
<dbReference type="GO" id="GO:0042147">
    <property type="term" value="P:retrograde transport, endosome to Golgi"/>
    <property type="evidence" value="ECO:0007669"/>
    <property type="project" value="UniProtKB-UniRule"/>
</dbReference>
<evidence type="ECO:0000313" key="2">
    <source>
        <dbReference type="EMBL" id="PHT94870.1"/>
    </source>
</evidence>
<reference evidence="2 3" key="1">
    <citation type="journal article" date="2014" name="Nat. Genet.">
        <title>Genome sequence of the hot pepper provides insights into the evolution of pungency in Capsicum species.</title>
        <authorList>
            <person name="Kim S."/>
            <person name="Park M."/>
            <person name="Yeom S.I."/>
            <person name="Kim Y.M."/>
            <person name="Lee J.M."/>
            <person name="Lee H.A."/>
            <person name="Seo E."/>
            <person name="Choi J."/>
            <person name="Cheong K."/>
            <person name="Kim K.T."/>
            <person name="Jung K."/>
            <person name="Lee G.W."/>
            <person name="Oh S.K."/>
            <person name="Bae C."/>
            <person name="Kim S.B."/>
            <person name="Lee H.Y."/>
            <person name="Kim S.Y."/>
            <person name="Kim M.S."/>
            <person name="Kang B.C."/>
            <person name="Jo Y.D."/>
            <person name="Yang H.B."/>
            <person name="Jeong H.J."/>
            <person name="Kang W.H."/>
            <person name="Kwon J.K."/>
            <person name="Shin C."/>
            <person name="Lim J.Y."/>
            <person name="Park J.H."/>
            <person name="Huh J.H."/>
            <person name="Kim J.S."/>
            <person name="Kim B.D."/>
            <person name="Cohen O."/>
            <person name="Paran I."/>
            <person name="Suh M.C."/>
            <person name="Lee S.B."/>
            <person name="Kim Y.K."/>
            <person name="Shin Y."/>
            <person name="Noh S.J."/>
            <person name="Park J."/>
            <person name="Seo Y.S."/>
            <person name="Kwon S.Y."/>
            <person name="Kim H.A."/>
            <person name="Park J.M."/>
            <person name="Kim H.J."/>
            <person name="Choi S.B."/>
            <person name="Bosland P.W."/>
            <person name="Reeves G."/>
            <person name="Jo S.H."/>
            <person name="Lee B.W."/>
            <person name="Cho H.T."/>
            <person name="Choi H.S."/>
            <person name="Lee M.S."/>
            <person name="Yu Y."/>
            <person name="Do Choi Y."/>
            <person name="Park B.S."/>
            <person name="van Deynze A."/>
            <person name="Ashrafi H."/>
            <person name="Hill T."/>
            <person name="Kim W.T."/>
            <person name="Pai H.S."/>
            <person name="Ahn H.K."/>
            <person name="Yeam I."/>
            <person name="Giovannoni J.J."/>
            <person name="Rose J.K."/>
            <person name="Sorensen I."/>
            <person name="Lee S.J."/>
            <person name="Kim R.W."/>
            <person name="Choi I.Y."/>
            <person name="Choi B.S."/>
            <person name="Lim J.S."/>
            <person name="Lee Y.H."/>
            <person name="Choi D."/>
        </authorList>
    </citation>
    <scope>NUCLEOTIDE SEQUENCE [LARGE SCALE GENOMIC DNA]</scope>
    <source>
        <strain evidence="3">cv. CM334</strain>
    </source>
</reference>
<dbReference type="GO" id="GO:0006869">
    <property type="term" value="P:lipid transport"/>
    <property type="evidence" value="ECO:0007669"/>
    <property type="project" value="UniProtKB-UniRule"/>
</dbReference>
<reference evidence="2 3" key="2">
    <citation type="journal article" date="2017" name="Genome Biol.">
        <title>New reference genome sequences of hot pepper reveal the massive evolution of plant disease-resistance genes by retroduplication.</title>
        <authorList>
            <person name="Kim S."/>
            <person name="Park J."/>
            <person name="Yeom S.I."/>
            <person name="Kim Y.M."/>
            <person name="Seo E."/>
            <person name="Kim K.T."/>
            <person name="Kim M.S."/>
            <person name="Lee J.M."/>
            <person name="Cheong K."/>
            <person name="Shin H.S."/>
            <person name="Kim S.B."/>
            <person name="Han K."/>
            <person name="Lee J."/>
            <person name="Park M."/>
            <person name="Lee H.A."/>
            <person name="Lee H.Y."/>
            <person name="Lee Y."/>
            <person name="Oh S."/>
            <person name="Lee J.H."/>
            <person name="Choi E."/>
            <person name="Choi E."/>
            <person name="Lee S.E."/>
            <person name="Jeon J."/>
            <person name="Kim H."/>
            <person name="Choi G."/>
            <person name="Song H."/>
            <person name="Lee J."/>
            <person name="Lee S.C."/>
            <person name="Kwon J.K."/>
            <person name="Lee H.Y."/>
            <person name="Koo N."/>
            <person name="Hong Y."/>
            <person name="Kim R.W."/>
            <person name="Kang W.H."/>
            <person name="Huh J.H."/>
            <person name="Kang B.C."/>
            <person name="Yang T.J."/>
            <person name="Lee Y.H."/>
            <person name="Bennetzen J.L."/>
            <person name="Choi D."/>
        </authorList>
    </citation>
    <scope>NUCLEOTIDE SEQUENCE [LARGE SCALE GENOMIC DNA]</scope>
    <source>
        <strain evidence="3">cv. CM334</strain>
    </source>
</reference>
<dbReference type="GO" id="GO:0005829">
    <property type="term" value="C:cytosol"/>
    <property type="evidence" value="ECO:0007669"/>
    <property type="project" value="GOC"/>
</dbReference>
<comment type="subunit">
    <text evidence="1">Component of the Golgi-associated retrograde protein (GARP) complex.</text>
</comment>
<comment type="function">
    <text evidence="1">Acts as component of the GARP complex that is involved in retrograde transport from early and late endosomes to the trans-Golgi network (TGN).</text>
</comment>